<organism evidence="1 2">
    <name type="scientific">Clavispora lusitaniae</name>
    <name type="common">Candida lusitaniae</name>
    <dbReference type="NCBI Taxonomy" id="36911"/>
    <lineage>
        <taxon>Eukaryota</taxon>
        <taxon>Fungi</taxon>
        <taxon>Dikarya</taxon>
        <taxon>Ascomycota</taxon>
        <taxon>Saccharomycotina</taxon>
        <taxon>Pichiomycetes</taxon>
        <taxon>Metschnikowiaceae</taxon>
        <taxon>Clavispora</taxon>
    </lineage>
</organism>
<sequence length="599" mass="69986">MERIFYQSDVVDAYTGHPIFVFDTSYLPPTSQIDYDLFIPTMMKSLPDRPYVLIMFSCGLNKINWLWGVKFLKAFLSPDLQNRDNVGNLTKVISVHESWFVKSISQILTNISFSRQTLTKLNSLFGNKSSKNNILISCDSLSELSYYVDITKLKLSLNIYKHDAQCMLSPKIELNCPLEPILTASTRYSQTSDPVFYHHFYQIFRIVDMYGPNVESIFHRPGNRLNTEILFLCIVRNQLIWINDWDLNCIASCFKKLLLEVSQPLIPVDKIPLPMNDSLNYTLEVLNVMMADPDTNVLIYQIMDLCYRIVENAAITSHSHYSISKSMCHALTHELLSTQNRDRISIGTRFIKNVLLHWERIRPLYQNRFESVEQIVNGETLHNPAIDESYNMSHEITMNEDESTDEETRDFSTKMILDDTREPSGHINEKNEYFKNKKVSPLEKAREISQKVESVREMERQQVEKKNENEGRQTEKIRNEKEGVSDEPQEEHSTTDTKRDETLKFTKISNPGERVPKRCETIQEEKSQPNQLKGNNVMLQYPPQKYRFERTQKNDIEHTDAQVREPKPIKKPVIRGRKVSELTRLFEERTQAFEIIRTI</sequence>
<dbReference type="EMBL" id="CP038488">
    <property type="protein sequence ID" value="QFZ28946.1"/>
    <property type="molecule type" value="Genomic_DNA"/>
</dbReference>
<keyword evidence="2" id="KW-1185">Reference proteome</keyword>
<reference evidence="2" key="1">
    <citation type="journal article" date="2019" name="MBio">
        <title>Comparative genomics for the elucidation of multidrug resistance (MDR) in Candida lusitaniae.</title>
        <authorList>
            <person name="Kannan A."/>
            <person name="Asner S.A."/>
            <person name="Trachsel E."/>
            <person name="Kelly S."/>
            <person name="Parker J."/>
            <person name="Sanglard D."/>
        </authorList>
    </citation>
    <scope>NUCLEOTIDE SEQUENCE [LARGE SCALE GENOMIC DNA]</scope>
    <source>
        <strain evidence="2">P1</strain>
    </source>
</reference>
<accession>A0ACD0WNG8</accession>
<proteinExistence type="predicted"/>
<protein>
    <submittedName>
        <fullName evidence="1">Uncharacterized protein</fullName>
    </submittedName>
</protein>
<dbReference type="Proteomes" id="UP000326582">
    <property type="component" value="Chromosome 5"/>
</dbReference>
<name>A0ACD0WNG8_CLALS</name>
<gene>
    <name evidence="1" type="ORF">EJF14_50164</name>
</gene>
<evidence type="ECO:0000313" key="2">
    <source>
        <dbReference type="Proteomes" id="UP000326582"/>
    </source>
</evidence>
<evidence type="ECO:0000313" key="1">
    <source>
        <dbReference type="EMBL" id="QFZ28946.1"/>
    </source>
</evidence>